<organism evidence="1 2">
    <name type="scientific">Ehrlichia muris AS145</name>
    <dbReference type="NCBI Taxonomy" id="1423892"/>
    <lineage>
        <taxon>Bacteria</taxon>
        <taxon>Pseudomonadati</taxon>
        <taxon>Pseudomonadota</taxon>
        <taxon>Alphaproteobacteria</taxon>
        <taxon>Rickettsiales</taxon>
        <taxon>Anaplasmataceae</taxon>
        <taxon>Ehrlichia</taxon>
    </lineage>
</organism>
<dbReference type="Proteomes" id="UP000018689">
    <property type="component" value="Chromosome"/>
</dbReference>
<accession>V9R7G5</accession>
<proteinExistence type="predicted"/>
<dbReference type="STRING" id="1423892.EMUR_02945"/>
<dbReference type="InterPro" id="IPR009014">
    <property type="entry name" value="Transketo_C/PFOR_II"/>
</dbReference>
<dbReference type="KEGG" id="emr:EMUR_02945"/>
<protein>
    <recommendedName>
        <fullName evidence="3">Transketolase C-terminal domain-containing protein</fullName>
    </recommendedName>
</protein>
<reference evidence="1 2" key="1">
    <citation type="journal article" date="2014" name="Genome Announc.">
        <title>Complete Genome Sequence of Ehrlichia muris Strain AS145T, a Model Monocytotropic Ehrlichia Strain.</title>
        <authorList>
            <person name="Thirumalapura N.R."/>
            <person name="Qin X."/>
            <person name="Kuriakose J.A."/>
            <person name="Walker D.H."/>
        </authorList>
    </citation>
    <scope>NUCLEOTIDE SEQUENCE [LARGE SCALE GENOMIC DNA]</scope>
    <source>
        <strain evidence="2">AS154</strain>
    </source>
</reference>
<evidence type="ECO:0000313" key="1">
    <source>
        <dbReference type="EMBL" id="AHC39725.1"/>
    </source>
</evidence>
<dbReference type="Gene3D" id="3.40.50.920">
    <property type="match status" value="1"/>
</dbReference>
<dbReference type="HOGENOM" id="CLU_3308878_0_0_5"/>
<dbReference type="SUPFAM" id="SSF52922">
    <property type="entry name" value="TK C-terminal domain-like"/>
    <property type="match status" value="1"/>
</dbReference>
<evidence type="ECO:0008006" key="3">
    <source>
        <dbReference type="Google" id="ProtNLM"/>
    </source>
</evidence>
<keyword evidence="2" id="KW-1185">Reference proteome</keyword>
<sequence length="39" mass="4339">MGLENFGISAPCKDLYKHFGITAENLVSKILDKLKIDTD</sequence>
<name>V9R7G5_9RICK</name>
<evidence type="ECO:0000313" key="2">
    <source>
        <dbReference type="Proteomes" id="UP000018689"/>
    </source>
</evidence>
<dbReference type="AlphaFoldDB" id="V9R7G5"/>
<dbReference type="PATRIC" id="fig|1423892.3.peg.603"/>
<gene>
    <name evidence="1" type="ORF">EMUR_02945</name>
</gene>
<dbReference type="EMBL" id="CP006917">
    <property type="protein sequence ID" value="AHC39725.1"/>
    <property type="molecule type" value="Genomic_DNA"/>
</dbReference>